<reference evidence="1" key="1">
    <citation type="journal article" date="2014" name="Int. J. Syst. Evol. Microbiol.">
        <title>Complete genome sequence of Corynebacterium casei LMG S-19264T (=DSM 44701T), isolated from a smear-ripened cheese.</title>
        <authorList>
            <consortium name="US DOE Joint Genome Institute (JGI-PGF)"/>
            <person name="Walter F."/>
            <person name="Albersmeier A."/>
            <person name="Kalinowski J."/>
            <person name="Ruckert C."/>
        </authorList>
    </citation>
    <scope>NUCLEOTIDE SEQUENCE</scope>
    <source>
        <strain evidence="1">KCTC 12988</strain>
    </source>
</reference>
<proteinExistence type="predicted"/>
<reference evidence="1" key="2">
    <citation type="submission" date="2020-09" db="EMBL/GenBank/DDBJ databases">
        <authorList>
            <person name="Sun Q."/>
            <person name="Kim S."/>
        </authorList>
    </citation>
    <scope>NUCLEOTIDE SEQUENCE</scope>
    <source>
        <strain evidence="1">KCTC 12988</strain>
    </source>
</reference>
<keyword evidence="2" id="KW-1185">Reference proteome</keyword>
<dbReference type="AlphaFoldDB" id="A0A918TIG3"/>
<name>A0A918TIG3_9BACT</name>
<dbReference type="EMBL" id="BMXI01000006">
    <property type="protein sequence ID" value="GHC50639.1"/>
    <property type="molecule type" value="Genomic_DNA"/>
</dbReference>
<dbReference type="RefSeq" id="WP_189569401.1">
    <property type="nucleotide sequence ID" value="NZ_BMXI01000006.1"/>
</dbReference>
<gene>
    <name evidence="1" type="ORF">GCM10007100_15910</name>
</gene>
<dbReference type="Proteomes" id="UP000644507">
    <property type="component" value="Unassembled WGS sequence"/>
</dbReference>
<sequence>MTTTETKAKTCQACAYWEASSDKGECRRHAPQNIVFEVNEKVSVESRFPITSASDWCGDFSEK</sequence>
<evidence type="ECO:0000313" key="1">
    <source>
        <dbReference type="EMBL" id="GHC50639.1"/>
    </source>
</evidence>
<organism evidence="1 2">
    <name type="scientific">Roseibacillus persicicus</name>
    <dbReference type="NCBI Taxonomy" id="454148"/>
    <lineage>
        <taxon>Bacteria</taxon>
        <taxon>Pseudomonadati</taxon>
        <taxon>Verrucomicrobiota</taxon>
        <taxon>Verrucomicrobiia</taxon>
        <taxon>Verrucomicrobiales</taxon>
        <taxon>Verrucomicrobiaceae</taxon>
        <taxon>Roseibacillus</taxon>
    </lineage>
</organism>
<comment type="caution">
    <text evidence="1">The sequence shown here is derived from an EMBL/GenBank/DDBJ whole genome shotgun (WGS) entry which is preliminary data.</text>
</comment>
<evidence type="ECO:0008006" key="3">
    <source>
        <dbReference type="Google" id="ProtNLM"/>
    </source>
</evidence>
<protein>
    <recommendedName>
        <fullName evidence="3">Benzylsuccinate synthase</fullName>
    </recommendedName>
</protein>
<accession>A0A918TIG3</accession>
<evidence type="ECO:0000313" key="2">
    <source>
        <dbReference type="Proteomes" id="UP000644507"/>
    </source>
</evidence>